<dbReference type="InterPro" id="IPR011006">
    <property type="entry name" value="CheY-like_superfamily"/>
</dbReference>
<evidence type="ECO:0000256" key="2">
    <source>
        <dbReference type="ARBA" id="ARBA00012438"/>
    </source>
</evidence>
<evidence type="ECO:0000259" key="6">
    <source>
        <dbReference type="PROSITE" id="PS50110"/>
    </source>
</evidence>
<dbReference type="Pfam" id="PF00072">
    <property type="entry name" value="Response_reg"/>
    <property type="match status" value="1"/>
</dbReference>
<dbReference type="SMART" id="SM00448">
    <property type="entry name" value="REC"/>
    <property type="match status" value="1"/>
</dbReference>
<keyword evidence="8" id="KW-1185">Reference proteome</keyword>
<dbReference type="Gene3D" id="3.30.565.10">
    <property type="entry name" value="Histidine kinase-like ATPase, C-terminal domain"/>
    <property type="match status" value="1"/>
</dbReference>
<evidence type="ECO:0000313" key="8">
    <source>
        <dbReference type="Proteomes" id="UP000294200"/>
    </source>
</evidence>
<dbReference type="InterPro" id="IPR003594">
    <property type="entry name" value="HATPase_dom"/>
</dbReference>
<sequence>VEQILWNLVRNALKFTPSGGRVDVSASHKDGFLCVDVADTGQGIAPDFLPRVFDMFSQADTGAGRERGGLGIGLSLVRQLVEMHGGRIEAHSEGLGTGARFSLRLPEVPHSAHPATRRSQADTSVLRGLRVLLVDDSVEGLEGFRALLELEGAQVRAECNGPNALAAARESEFDLILSDIGMPGMSGYELIAELRKLPRLEAVPAFALTGFGRQSDAQEAMRAGFDAHLGKPVSLHALLSAIGHTRLANP</sequence>
<feature type="modified residue" description="4-aspartylphosphate" evidence="4">
    <location>
        <position position="179"/>
    </location>
</feature>
<dbReference type="InterPro" id="IPR004358">
    <property type="entry name" value="Sig_transdc_His_kin-like_C"/>
</dbReference>
<dbReference type="SUPFAM" id="SSF55874">
    <property type="entry name" value="ATPase domain of HSP90 chaperone/DNA topoisomerase II/histidine kinase"/>
    <property type="match status" value="1"/>
</dbReference>
<evidence type="ECO:0000313" key="7">
    <source>
        <dbReference type="EMBL" id="TCG03253.1"/>
    </source>
</evidence>
<accession>A0A4R0WZU2</accession>
<evidence type="ECO:0000256" key="1">
    <source>
        <dbReference type="ARBA" id="ARBA00000085"/>
    </source>
</evidence>
<name>A0A4R0WZU2_9BURK</name>
<dbReference type="CDD" id="cd17580">
    <property type="entry name" value="REC_2_DhkD-like"/>
    <property type="match status" value="1"/>
</dbReference>
<dbReference type="EMBL" id="MWML01000460">
    <property type="protein sequence ID" value="TCG03253.1"/>
    <property type="molecule type" value="Genomic_DNA"/>
</dbReference>
<dbReference type="PROSITE" id="PS50110">
    <property type="entry name" value="RESPONSE_REGULATORY"/>
    <property type="match status" value="1"/>
</dbReference>
<feature type="domain" description="Response regulatory" evidence="6">
    <location>
        <begin position="130"/>
        <end position="246"/>
    </location>
</feature>
<dbReference type="InterPro" id="IPR005467">
    <property type="entry name" value="His_kinase_dom"/>
</dbReference>
<protein>
    <recommendedName>
        <fullName evidence="2">histidine kinase</fullName>
        <ecNumber evidence="2">2.7.13.3</ecNumber>
    </recommendedName>
</protein>
<comment type="catalytic activity">
    <reaction evidence="1">
        <text>ATP + protein L-histidine = ADP + protein N-phospho-L-histidine.</text>
        <dbReference type="EC" id="2.7.13.3"/>
    </reaction>
</comment>
<keyword evidence="3 4" id="KW-0597">Phosphoprotein</keyword>
<dbReference type="PRINTS" id="PR00344">
    <property type="entry name" value="BCTRLSENSOR"/>
</dbReference>
<dbReference type="PROSITE" id="PS50109">
    <property type="entry name" value="HIS_KIN"/>
    <property type="match status" value="1"/>
</dbReference>
<dbReference type="SMART" id="SM00387">
    <property type="entry name" value="HATPase_c"/>
    <property type="match status" value="1"/>
</dbReference>
<evidence type="ECO:0000256" key="4">
    <source>
        <dbReference type="PROSITE-ProRule" id="PRU00169"/>
    </source>
</evidence>
<dbReference type="PANTHER" id="PTHR43547:SF2">
    <property type="entry name" value="HYBRID SIGNAL TRANSDUCTION HISTIDINE KINASE C"/>
    <property type="match status" value="1"/>
</dbReference>
<dbReference type="EC" id="2.7.13.3" evidence="2"/>
<organism evidence="7 8">
    <name type="scientific">Paraburkholderia steynii</name>
    <dbReference type="NCBI Taxonomy" id="1245441"/>
    <lineage>
        <taxon>Bacteria</taxon>
        <taxon>Pseudomonadati</taxon>
        <taxon>Pseudomonadota</taxon>
        <taxon>Betaproteobacteria</taxon>
        <taxon>Burkholderiales</taxon>
        <taxon>Burkholderiaceae</taxon>
        <taxon>Paraburkholderia</taxon>
    </lineage>
</organism>
<reference evidence="7 8" key="1">
    <citation type="submission" date="2017-02" db="EMBL/GenBank/DDBJ databases">
        <title>Paraburkholderia sophoroidis sp. nov. and Paraburkholderia steynii sp. nov. rhizobial symbionts of the fynbos legume Hypocalyptus sophoroides.</title>
        <authorList>
            <person name="Steenkamp E.T."/>
            <person name="Beukes C.W."/>
            <person name="Van Zyl E."/>
            <person name="Avontuur J."/>
            <person name="Chan W.Y."/>
            <person name="Hassen A."/>
            <person name="Palmer M."/>
            <person name="Mthombeni L."/>
            <person name="Phalane F."/>
            <person name="Sereme K."/>
            <person name="Venter S.N."/>
        </authorList>
    </citation>
    <scope>NUCLEOTIDE SEQUENCE [LARGE SCALE GENOMIC DNA]</scope>
    <source>
        <strain evidence="7 8">HC1.1ba</strain>
    </source>
</reference>
<feature type="non-terminal residue" evidence="7">
    <location>
        <position position="1"/>
    </location>
</feature>
<dbReference type="Pfam" id="PF02518">
    <property type="entry name" value="HATPase_c"/>
    <property type="match status" value="1"/>
</dbReference>
<dbReference type="PANTHER" id="PTHR43547">
    <property type="entry name" value="TWO-COMPONENT HISTIDINE KINASE"/>
    <property type="match status" value="1"/>
</dbReference>
<feature type="domain" description="Histidine kinase" evidence="5">
    <location>
        <begin position="1"/>
        <end position="109"/>
    </location>
</feature>
<dbReference type="Gene3D" id="3.40.50.2300">
    <property type="match status" value="1"/>
</dbReference>
<dbReference type="InterPro" id="IPR036890">
    <property type="entry name" value="HATPase_C_sf"/>
</dbReference>
<gene>
    <name evidence="7" type="ORF">BZM27_49830</name>
</gene>
<evidence type="ECO:0000259" key="5">
    <source>
        <dbReference type="PROSITE" id="PS50109"/>
    </source>
</evidence>
<dbReference type="AlphaFoldDB" id="A0A4R0WZU2"/>
<evidence type="ECO:0000256" key="3">
    <source>
        <dbReference type="ARBA" id="ARBA00022553"/>
    </source>
</evidence>
<comment type="caution">
    <text evidence="7">The sequence shown here is derived from an EMBL/GenBank/DDBJ whole genome shotgun (WGS) entry which is preliminary data.</text>
</comment>
<dbReference type="Proteomes" id="UP000294200">
    <property type="component" value="Unassembled WGS sequence"/>
</dbReference>
<dbReference type="SUPFAM" id="SSF52172">
    <property type="entry name" value="CheY-like"/>
    <property type="match status" value="1"/>
</dbReference>
<proteinExistence type="predicted"/>
<dbReference type="CDD" id="cd16922">
    <property type="entry name" value="HATPase_EvgS-ArcB-TorS-like"/>
    <property type="match status" value="1"/>
</dbReference>
<dbReference type="GO" id="GO:0000155">
    <property type="term" value="F:phosphorelay sensor kinase activity"/>
    <property type="evidence" value="ECO:0007669"/>
    <property type="project" value="TreeGrafter"/>
</dbReference>
<dbReference type="InterPro" id="IPR001789">
    <property type="entry name" value="Sig_transdc_resp-reg_receiver"/>
</dbReference>